<evidence type="ECO:0000256" key="1">
    <source>
        <dbReference type="SAM" id="MobiDB-lite"/>
    </source>
</evidence>
<protein>
    <submittedName>
        <fullName evidence="2">Uncharacterized protein</fullName>
    </submittedName>
</protein>
<dbReference type="EMBL" id="CAKMRJ010004445">
    <property type="protein sequence ID" value="CAH1435964.1"/>
    <property type="molecule type" value="Genomic_DNA"/>
</dbReference>
<accession>A0AAU9NCW3</accession>
<dbReference type="AlphaFoldDB" id="A0AAU9NCW3"/>
<organism evidence="2 3">
    <name type="scientific">Lactuca virosa</name>
    <dbReference type="NCBI Taxonomy" id="75947"/>
    <lineage>
        <taxon>Eukaryota</taxon>
        <taxon>Viridiplantae</taxon>
        <taxon>Streptophyta</taxon>
        <taxon>Embryophyta</taxon>
        <taxon>Tracheophyta</taxon>
        <taxon>Spermatophyta</taxon>
        <taxon>Magnoliopsida</taxon>
        <taxon>eudicotyledons</taxon>
        <taxon>Gunneridae</taxon>
        <taxon>Pentapetalae</taxon>
        <taxon>asterids</taxon>
        <taxon>campanulids</taxon>
        <taxon>Asterales</taxon>
        <taxon>Asteraceae</taxon>
        <taxon>Cichorioideae</taxon>
        <taxon>Cichorieae</taxon>
        <taxon>Lactucinae</taxon>
        <taxon>Lactuca</taxon>
    </lineage>
</organism>
<keyword evidence="3" id="KW-1185">Reference proteome</keyword>
<evidence type="ECO:0000313" key="2">
    <source>
        <dbReference type="EMBL" id="CAH1435964.1"/>
    </source>
</evidence>
<reference evidence="2 3" key="1">
    <citation type="submission" date="2022-01" db="EMBL/GenBank/DDBJ databases">
        <authorList>
            <person name="Xiong W."/>
            <person name="Schranz E."/>
        </authorList>
    </citation>
    <scope>NUCLEOTIDE SEQUENCE [LARGE SCALE GENOMIC DNA]</scope>
</reference>
<name>A0AAU9NCW3_9ASTR</name>
<gene>
    <name evidence="2" type="ORF">LVIROSA_LOCUS22360</name>
</gene>
<evidence type="ECO:0000313" key="3">
    <source>
        <dbReference type="Proteomes" id="UP001157418"/>
    </source>
</evidence>
<dbReference type="Proteomes" id="UP001157418">
    <property type="component" value="Unassembled WGS sequence"/>
</dbReference>
<proteinExistence type="predicted"/>
<sequence>MSSDTSARSVKKMKTSTRSLMKHLIGVVCHLSSKVDLVLQKHDKPNTRFSGEDLVNEEEEEGDYHGSEMNFDDTFVHGLEKEFGPSGTGHVVESSPEIVQLDNKTTTPIARPYRMMVPSQLY</sequence>
<comment type="caution">
    <text evidence="2">The sequence shown here is derived from an EMBL/GenBank/DDBJ whole genome shotgun (WGS) entry which is preliminary data.</text>
</comment>
<feature type="region of interest" description="Disordered" evidence="1">
    <location>
        <begin position="46"/>
        <end position="71"/>
    </location>
</feature>